<accession>J9GPN5</accession>
<name>J9GPN5_9ZZZZ</name>
<organism evidence="1">
    <name type="scientific">gut metagenome</name>
    <dbReference type="NCBI Taxonomy" id="749906"/>
    <lineage>
        <taxon>unclassified sequences</taxon>
        <taxon>metagenomes</taxon>
        <taxon>organismal metagenomes</taxon>
    </lineage>
</organism>
<protein>
    <submittedName>
        <fullName evidence="1">Uncharacterized protein</fullName>
    </submittedName>
</protein>
<sequence length="112" mass="12297">MDIGEFSLVGVGEFLALFVEDVLVPAQLRKVKFYLQGAECLEVLLAGQAEGCSEGRSHEEILLDGGIEAHTVHVDTGIETYGDGVTCFADLGMTRSGSRHTTEDEEYFFHKR</sequence>
<dbReference type="AlphaFoldDB" id="J9GPN5"/>
<comment type="caution">
    <text evidence="1">The sequence shown here is derived from an EMBL/GenBank/DDBJ whole genome shotgun (WGS) entry which is preliminary data.</text>
</comment>
<dbReference type="EMBL" id="AMCI01000333">
    <property type="protein sequence ID" value="EJX09694.1"/>
    <property type="molecule type" value="Genomic_DNA"/>
</dbReference>
<reference evidence="1" key="1">
    <citation type="journal article" date="2012" name="PLoS ONE">
        <title>Gene sets for utilization of primary and secondary nutrition supplies in the distal gut of endangered iberian lynx.</title>
        <authorList>
            <person name="Alcaide M."/>
            <person name="Messina E."/>
            <person name="Richter M."/>
            <person name="Bargiela R."/>
            <person name="Peplies J."/>
            <person name="Huws S.A."/>
            <person name="Newbold C.J."/>
            <person name="Golyshin P.N."/>
            <person name="Simon M.A."/>
            <person name="Lopez G."/>
            <person name="Yakimov M.M."/>
            <person name="Ferrer M."/>
        </authorList>
    </citation>
    <scope>NUCLEOTIDE SEQUENCE</scope>
</reference>
<gene>
    <name evidence="1" type="ORF">EVA_02197</name>
</gene>
<proteinExistence type="predicted"/>
<evidence type="ECO:0000313" key="1">
    <source>
        <dbReference type="EMBL" id="EJX09694.1"/>
    </source>
</evidence>